<protein>
    <submittedName>
        <fullName evidence="2">Uncharacterized protein</fullName>
    </submittedName>
</protein>
<reference evidence="2" key="1">
    <citation type="submission" date="2020-03" db="EMBL/GenBank/DDBJ databases">
        <title>The deep terrestrial virosphere.</title>
        <authorList>
            <person name="Holmfeldt K."/>
            <person name="Nilsson E."/>
            <person name="Simone D."/>
            <person name="Lopez-Fernandez M."/>
            <person name="Wu X."/>
            <person name="de Brujin I."/>
            <person name="Lundin D."/>
            <person name="Andersson A."/>
            <person name="Bertilsson S."/>
            <person name="Dopson M."/>
        </authorList>
    </citation>
    <scope>NUCLEOTIDE SEQUENCE</scope>
    <source>
        <strain evidence="1">MM171A00331</strain>
        <strain evidence="2">MM171B00210</strain>
    </source>
</reference>
<dbReference type="EMBL" id="MT143889">
    <property type="protein sequence ID" value="QJB04723.1"/>
    <property type="molecule type" value="Genomic_DNA"/>
</dbReference>
<dbReference type="AlphaFoldDB" id="A0A6M3MGE9"/>
<name>A0A6M3MGE9_9ZZZZ</name>
<evidence type="ECO:0000313" key="1">
    <source>
        <dbReference type="EMBL" id="QJB00599.1"/>
    </source>
</evidence>
<gene>
    <name evidence="1" type="ORF">MM171A00331_0016</name>
    <name evidence="2" type="ORF">MM171B00210_0034</name>
</gene>
<organism evidence="2">
    <name type="scientific">viral metagenome</name>
    <dbReference type="NCBI Taxonomy" id="1070528"/>
    <lineage>
        <taxon>unclassified sequences</taxon>
        <taxon>metagenomes</taxon>
        <taxon>organismal metagenomes</taxon>
    </lineage>
</organism>
<dbReference type="EMBL" id="MT143697">
    <property type="protein sequence ID" value="QJB00599.1"/>
    <property type="molecule type" value="Genomic_DNA"/>
</dbReference>
<accession>A0A6M3MGE9</accession>
<sequence>MILTKEKLEEYMGQLKRGELEVDELTSGLIAVYGASRTEMTTKEFLDFLDSTGLPLDMSDELRKEFEAMKDGEPCAT</sequence>
<evidence type="ECO:0000313" key="2">
    <source>
        <dbReference type="EMBL" id="QJB04723.1"/>
    </source>
</evidence>
<proteinExistence type="predicted"/>